<sequence>SVSARRALYSTSGSAVLTSFERRLRERDREKARERERESDERLPRHVALVAEVLASMHPLLDSDSVHRQVEQARAERVQRQAEERKRRAAAKAAAKEAKETREGTPVKTHSTRLSPSLLARGPSSASMASSARGGERRALTSRAAASSPQPPTSRVATQSPSEYVIGVLCRPSPATCVYYSQWLEASSNPSASVRPRKLRIELTQSEAKREREGAPAPYTAVYLLDDRPISKVKLSAAAATLSPSDLYVGCGVHLMGRTVVINSVDARTRTWIVDTGTRLEDAVHRLHSEIGKYTKMGPLPPKVNRSEGSKGTYNVRGLAETVALMYEKLRSVRPDYELASVFRRRHFRFQS</sequence>
<feature type="compositionally biased region" description="Basic and acidic residues" evidence="1">
    <location>
        <begin position="94"/>
        <end position="105"/>
    </location>
</feature>
<dbReference type="AlphaFoldDB" id="A0A9K3D6B2"/>
<name>A0A9K3D6B2_9EUKA</name>
<feature type="compositionally biased region" description="Basic and acidic residues" evidence="1">
    <location>
        <begin position="71"/>
        <end position="86"/>
    </location>
</feature>
<dbReference type="EMBL" id="BDIP01004526">
    <property type="protein sequence ID" value="GIQ88927.1"/>
    <property type="molecule type" value="Genomic_DNA"/>
</dbReference>
<evidence type="ECO:0000313" key="3">
    <source>
        <dbReference type="Proteomes" id="UP000265618"/>
    </source>
</evidence>
<feature type="non-terminal residue" evidence="2">
    <location>
        <position position="1"/>
    </location>
</feature>
<accession>A0A9K3D6B2</accession>
<proteinExistence type="predicted"/>
<feature type="compositionally biased region" description="Low complexity" evidence="1">
    <location>
        <begin position="120"/>
        <end position="133"/>
    </location>
</feature>
<keyword evidence="3" id="KW-1185">Reference proteome</keyword>
<organism evidence="2 3">
    <name type="scientific">Kipferlia bialata</name>
    <dbReference type="NCBI Taxonomy" id="797122"/>
    <lineage>
        <taxon>Eukaryota</taxon>
        <taxon>Metamonada</taxon>
        <taxon>Carpediemonas-like organisms</taxon>
        <taxon>Kipferlia</taxon>
    </lineage>
</organism>
<reference evidence="2 3" key="1">
    <citation type="journal article" date="2018" name="PLoS ONE">
        <title>The draft genome of Kipferlia bialata reveals reductive genome evolution in fornicate parasites.</title>
        <authorList>
            <person name="Tanifuji G."/>
            <person name="Takabayashi S."/>
            <person name="Kume K."/>
            <person name="Takagi M."/>
            <person name="Nakayama T."/>
            <person name="Kamikawa R."/>
            <person name="Inagaki Y."/>
            <person name="Hashimoto T."/>
        </authorList>
    </citation>
    <scope>NUCLEOTIDE SEQUENCE [LARGE SCALE GENOMIC DNA]</scope>
    <source>
        <strain evidence="2">NY0173</strain>
    </source>
</reference>
<evidence type="ECO:0000256" key="1">
    <source>
        <dbReference type="SAM" id="MobiDB-lite"/>
    </source>
</evidence>
<evidence type="ECO:0000313" key="2">
    <source>
        <dbReference type="EMBL" id="GIQ88927.1"/>
    </source>
</evidence>
<gene>
    <name evidence="2" type="ORF">KIPB_011283</name>
</gene>
<dbReference type="Proteomes" id="UP000265618">
    <property type="component" value="Unassembled WGS sequence"/>
</dbReference>
<feature type="compositionally biased region" description="Basic and acidic residues" evidence="1">
    <location>
        <begin position="23"/>
        <end position="44"/>
    </location>
</feature>
<protein>
    <submittedName>
        <fullName evidence="2">Uncharacterized protein</fullName>
    </submittedName>
</protein>
<feature type="region of interest" description="Disordered" evidence="1">
    <location>
        <begin position="23"/>
        <end position="45"/>
    </location>
</feature>
<comment type="caution">
    <text evidence="2">The sequence shown here is derived from an EMBL/GenBank/DDBJ whole genome shotgun (WGS) entry which is preliminary data.</text>
</comment>
<feature type="region of interest" description="Disordered" evidence="1">
    <location>
        <begin position="71"/>
        <end position="159"/>
    </location>
</feature>